<dbReference type="RefSeq" id="WP_197441111.1">
    <property type="nucleotide sequence ID" value="NZ_SIHI01000002.1"/>
</dbReference>
<feature type="transmembrane region" description="Helical" evidence="7">
    <location>
        <begin position="560"/>
        <end position="582"/>
    </location>
</feature>
<evidence type="ECO:0000256" key="6">
    <source>
        <dbReference type="RuleBase" id="RU003732"/>
    </source>
</evidence>
<dbReference type="PROSITE" id="PS50267">
    <property type="entry name" value="NA_NEUROTRAN_SYMP_3"/>
    <property type="match status" value="1"/>
</dbReference>
<dbReference type="GO" id="GO:0016020">
    <property type="term" value="C:membrane"/>
    <property type="evidence" value="ECO:0007669"/>
    <property type="project" value="UniProtKB-SubCell"/>
</dbReference>
<keyword evidence="3 6" id="KW-0812">Transmembrane</keyword>
<evidence type="ECO:0000313" key="8">
    <source>
        <dbReference type="EMBL" id="TWT55753.1"/>
    </source>
</evidence>
<feature type="transmembrane region" description="Helical" evidence="7">
    <location>
        <begin position="279"/>
        <end position="300"/>
    </location>
</feature>
<protein>
    <recommendedName>
        <fullName evidence="6">Transporter</fullName>
    </recommendedName>
</protein>
<dbReference type="InterPro" id="IPR037272">
    <property type="entry name" value="SNS_sf"/>
</dbReference>
<keyword evidence="6" id="KW-0769">Symport</keyword>
<dbReference type="CDD" id="cd10336">
    <property type="entry name" value="SLC6sbd_Tyt1-Like"/>
    <property type="match status" value="1"/>
</dbReference>
<dbReference type="Proteomes" id="UP000317243">
    <property type="component" value="Unassembled WGS sequence"/>
</dbReference>
<evidence type="ECO:0000256" key="2">
    <source>
        <dbReference type="ARBA" id="ARBA00022448"/>
    </source>
</evidence>
<name>A0A5C5X0R6_9PLAN</name>
<evidence type="ECO:0000256" key="1">
    <source>
        <dbReference type="ARBA" id="ARBA00004141"/>
    </source>
</evidence>
<dbReference type="PANTHER" id="PTHR42948:SF1">
    <property type="entry name" value="TRANSPORTER"/>
    <property type="match status" value="1"/>
</dbReference>
<feature type="transmembrane region" description="Helical" evidence="7">
    <location>
        <begin position="385"/>
        <end position="407"/>
    </location>
</feature>
<comment type="subcellular location">
    <subcellularLocation>
        <location evidence="1">Membrane</location>
        <topology evidence="1">Multi-pass membrane protein</topology>
    </subcellularLocation>
</comment>
<evidence type="ECO:0000256" key="3">
    <source>
        <dbReference type="ARBA" id="ARBA00022692"/>
    </source>
</evidence>
<feature type="transmembrane region" description="Helical" evidence="7">
    <location>
        <begin position="427"/>
        <end position="455"/>
    </location>
</feature>
<keyword evidence="9" id="KW-1185">Reference proteome</keyword>
<sequence>MAGQQKETGRSHWKSRFGFVLAAAGSAVGLGNIWKFPYITGENGGGLFVLIYLVCILLVGLPIMIAEIMIGRAAQKQPVGAFEELNGGKTIWSAAGWMGVLAGFIILSFYVVVAGWSMDYTLKSIVNFTQPIEKEAAAETDLFIATADMESMQNYLIDKRLADQARMGESLLEREISKRQMDAFARFQAAVSAAEDPEEARRRLLTDEELQQTVTHVEAIQQQMQELRKGIEEQVRADVTGISDETLFRQVRMEKRRELVLAKVGVTFGNLYTNGWQSLMWAFLFMALTVGVVAGGVSAGIERACQILMPTLFALICTMVLYGAFQSGFPAAVSFVFSPDPSRLKPSGVLEALGHAFFTLSLGMGAMMTYGSYQSAKTGLFQEALMITFLDTLIALLACLMIFPITFSYGQEPTAGPGLVFMSMPLAFAEIGTGGMLLSILFFGLLFFAALTSALSLLEVCASYLIDQKDWSRPQAALATGVITLLVAVPSAFDGDPDTLLGTWHADYGKGFFDTVDHLASNWMLPLGGLLIAVYAGWVMPRKLQEAEVKDIPSWMFQGWLFVIRIVAPALVVVVLLQKVGIFDVDELVRRL</sequence>
<dbReference type="SUPFAM" id="SSF161070">
    <property type="entry name" value="SNF-like"/>
    <property type="match status" value="1"/>
</dbReference>
<feature type="transmembrane region" description="Helical" evidence="7">
    <location>
        <begin position="46"/>
        <end position="70"/>
    </location>
</feature>
<comment type="similarity">
    <text evidence="6">Belongs to the sodium:neurotransmitter symporter (SNF) (TC 2.A.22) family.</text>
</comment>
<dbReference type="EMBL" id="SIHI01000002">
    <property type="protein sequence ID" value="TWT55753.1"/>
    <property type="molecule type" value="Genomic_DNA"/>
</dbReference>
<dbReference type="AlphaFoldDB" id="A0A5C5X0R6"/>
<feature type="transmembrane region" description="Helical" evidence="7">
    <location>
        <begin position="16"/>
        <end position="34"/>
    </location>
</feature>
<evidence type="ECO:0000313" key="9">
    <source>
        <dbReference type="Proteomes" id="UP000317243"/>
    </source>
</evidence>
<feature type="transmembrane region" description="Helical" evidence="7">
    <location>
        <begin position="352"/>
        <end position="373"/>
    </location>
</feature>
<feature type="transmembrane region" description="Helical" evidence="7">
    <location>
        <begin position="312"/>
        <end position="332"/>
    </location>
</feature>
<proteinExistence type="inferred from homology"/>
<dbReference type="PROSITE" id="PS00610">
    <property type="entry name" value="NA_NEUROTRAN_SYMP_1"/>
    <property type="match status" value="1"/>
</dbReference>
<accession>A0A5C5X0R6</accession>
<evidence type="ECO:0000256" key="5">
    <source>
        <dbReference type="ARBA" id="ARBA00023136"/>
    </source>
</evidence>
<gene>
    <name evidence="8" type="ORF">KOR42_25640</name>
</gene>
<dbReference type="PANTHER" id="PTHR42948">
    <property type="entry name" value="TRANSPORTER"/>
    <property type="match status" value="1"/>
</dbReference>
<feature type="transmembrane region" description="Helical" evidence="7">
    <location>
        <begin position="91"/>
        <end position="113"/>
    </location>
</feature>
<evidence type="ECO:0000256" key="7">
    <source>
        <dbReference type="SAM" id="Phobius"/>
    </source>
</evidence>
<evidence type="ECO:0000256" key="4">
    <source>
        <dbReference type="ARBA" id="ARBA00022989"/>
    </source>
</evidence>
<dbReference type="GO" id="GO:0015293">
    <property type="term" value="F:symporter activity"/>
    <property type="evidence" value="ECO:0007669"/>
    <property type="project" value="UniProtKB-KW"/>
</dbReference>
<keyword evidence="2 6" id="KW-0813">Transport</keyword>
<dbReference type="InterPro" id="IPR047218">
    <property type="entry name" value="YocR/YhdH-like"/>
</dbReference>
<dbReference type="InterPro" id="IPR000175">
    <property type="entry name" value="Na/ntran_symport"/>
</dbReference>
<keyword evidence="5 7" id="KW-0472">Membrane</keyword>
<keyword evidence="4 7" id="KW-1133">Transmembrane helix</keyword>
<reference evidence="8 9" key="1">
    <citation type="submission" date="2019-02" db="EMBL/GenBank/DDBJ databases">
        <title>Deep-cultivation of Planctomycetes and their phenomic and genomic characterization uncovers novel biology.</title>
        <authorList>
            <person name="Wiegand S."/>
            <person name="Jogler M."/>
            <person name="Boedeker C."/>
            <person name="Pinto D."/>
            <person name="Vollmers J."/>
            <person name="Rivas-Marin E."/>
            <person name="Kohn T."/>
            <person name="Peeters S.H."/>
            <person name="Heuer A."/>
            <person name="Rast P."/>
            <person name="Oberbeckmann S."/>
            <person name="Bunk B."/>
            <person name="Jeske O."/>
            <person name="Meyerdierks A."/>
            <person name="Storesund J.E."/>
            <person name="Kallscheuer N."/>
            <person name="Luecker S."/>
            <person name="Lage O.M."/>
            <person name="Pohl T."/>
            <person name="Merkel B.J."/>
            <person name="Hornburger P."/>
            <person name="Mueller R.-W."/>
            <person name="Bruemmer F."/>
            <person name="Labrenz M."/>
            <person name="Spormann A.M."/>
            <person name="Op Den Camp H."/>
            <person name="Overmann J."/>
            <person name="Amann R."/>
            <person name="Jetten M.S.M."/>
            <person name="Mascher T."/>
            <person name="Medema M.H."/>
            <person name="Devos D.P."/>
            <person name="Kaster A.-K."/>
            <person name="Ovreas L."/>
            <person name="Rohde M."/>
            <person name="Galperin M.Y."/>
            <person name="Jogler C."/>
        </authorList>
    </citation>
    <scope>NUCLEOTIDE SEQUENCE [LARGE SCALE GENOMIC DNA]</scope>
    <source>
        <strain evidence="8 9">KOR42</strain>
    </source>
</reference>
<dbReference type="PRINTS" id="PR00176">
    <property type="entry name" value="NANEUSMPORT"/>
</dbReference>
<comment type="caution">
    <text evidence="8">The sequence shown here is derived from an EMBL/GenBank/DDBJ whole genome shotgun (WGS) entry which is preliminary data.</text>
</comment>
<feature type="transmembrane region" description="Helical" evidence="7">
    <location>
        <begin position="523"/>
        <end position="540"/>
    </location>
</feature>
<dbReference type="Pfam" id="PF00209">
    <property type="entry name" value="SNF"/>
    <property type="match status" value="2"/>
</dbReference>
<organism evidence="8 9">
    <name type="scientific">Thalassoglobus neptunius</name>
    <dbReference type="NCBI Taxonomy" id="1938619"/>
    <lineage>
        <taxon>Bacteria</taxon>
        <taxon>Pseudomonadati</taxon>
        <taxon>Planctomycetota</taxon>
        <taxon>Planctomycetia</taxon>
        <taxon>Planctomycetales</taxon>
        <taxon>Planctomycetaceae</taxon>
        <taxon>Thalassoglobus</taxon>
    </lineage>
</organism>
<dbReference type="NCBIfam" id="NF037979">
    <property type="entry name" value="Na_transp"/>
    <property type="match status" value="1"/>
</dbReference>